<protein>
    <submittedName>
        <fullName evidence="3">LEC14B</fullName>
    </submittedName>
</protein>
<dbReference type="PANTHER" id="PTHR33083:SF103">
    <property type="entry name" value="SENESCENCE REGULATOR"/>
    <property type="match status" value="1"/>
</dbReference>
<dbReference type="Pfam" id="PF04520">
    <property type="entry name" value="Senescence_reg"/>
    <property type="match status" value="1"/>
</dbReference>
<organism evidence="3">
    <name type="scientific">Anthurium amnicola</name>
    <dbReference type="NCBI Taxonomy" id="1678845"/>
    <lineage>
        <taxon>Eukaryota</taxon>
        <taxon>Viridiplantae</taxon>
        <taxon>Streptophyta</taxon>
        <taxon>Embryophyta</taxon>
        <taxon>Tracheophyta</taxon>
        <taxon>Spermatophyta</taxon>
        <taxon>Magnoliopsida</taxon>
        <taxon>Liliopsida</taxon>
        <taxon>Araceae</taxon>
        <taxon>Pothoideae</taxon>
        <taxon>Potheae</taxon>
        <taxon>Anthurium</taxon>
    </lineage>
</organism>
<dbReference type="InterPro" id="IPR007608">
    <property type="entry name" value="Senescence_reg_S40"/>
</dbReference>
<dbReference type="EMBL" id="GDJX01003991">
    <property type="protein sequence ID" value="JAT63945.1"/>
    <property type="molecule type" value="Transcribed_RNA"/>
</dbReference>
<dbReference type="GO" id="GO:0010150">
    <property type="term" value="P:leaf senescence"/>
    <property type="evidence" value="ECO:0007669"/>
    <property type="project" value="UniProtKB-ARBA"/>
</dbReference>
<feature type="compositionally biased region" description="Polar residues" evidence="2">
    <location>
        <begin position="67"/>
        <end position="82"/>
    </location>
</feature>
<sequence length="177" mass="19174">MEDVYDDFEEEDVWSVMRESSPRARRGREATSPAQARRLPAGARMIPRSAHADGNGGSGGGGGCRALQQSAPVNIPRWSSNMYRKKKKKNPSDSHGYMGGAGFGYGHEDPDAAGGFGADDDGDEEDGMVPPHEWIARRLARTQISSFSMCEGAGRTLKGRDLSKVRNAVLTRTGFLE</sequence>
<gene>
    <name evidence="3" type="primary">LE14B_1</name>
    <name evidence="3" type="ORF">g.105744</name>
</gene>
<name>A0A1D1ZAQ5_9ARAE</name>
<accession>A0A1D1ZAQ5</accession>
<evidence type="ECO:0000256" key="1">
    <source>
        <dbReference type="ARBA" id="ARBA00034773"/>
    </source>
</evidence>
<feature type="compositionally biased region" description="Acidic residues" evidence="2">
    <location>
        <begin position="118"/>
        <end position="127"/>
    </location>
</feature>
<evidence type="ECO:0000256" key="2">
    <source>
        <dbReference type="SAM" id="MobiDB-lite"/>
    </source>
</evidence>
<proteinExistence type="inferred from homology"/>
<evidence type="ECO:0000313" key="3">
    <source>
        <dbReference type="EMBL" id="JAT63945.1"/>
    </source>
</evidence>
<feature type="compositionally biased region" description="Acidic residues" evidence="2">
    <location>
        <begin position="1"/>
        <end position="13"/>
    </location>
</feature>
<feature type="compositionally biased region" description="Gly residues" evidence="2">
    <location>
        <begin position="54"/>
        <end position="64"/>
    </location>
</feature>
<dbReference type="PANTHER" id="PTHR33083">
    <property type="entry name" value="EXPRESSED PROTEIN"/>
    <property type="match status" value="1"/>
</dbReference>
<feature type="region of interest" description="Disordered" evidence="2">
    <location>
        <begin position="1"/>
        <end position="129"/>
    </location>
</feature>
<reference evidence="3" key="1">
    <citation type="submission" date="2015-07" db="EMBL/GenBank/DDBJ databases">
        <title>Transcriptome Assembly of Anthurium amnicola.</title>
        <authorList>
            <person name="Suzuki J."/>
        </authorList>
    </citation>
    <scope>NUCLEOTIDE SEQUENCE</scope>
</reference>
<dbReference type="AlphaFoldDB" id="A0A1D1ZAQ5"/>
<comment type="similarity">
    <text evidence="1">Belongs to the senescence regulator S40 family.</text>
</comment>